<dbReference type="Proteomes" id="UP000005237">
    <property type="component" value="Unassembled WGS sequence"/>
</dbReference>
<feature type="compositionally biased region" description="Basic and acidic residues" evidence="1">
    <location>
        <begin position="127"/>
        <end position="159"/>
    </location>
</feature>
<dbReference type="InterPro" id="IPR045860">
    <property type="entry name" value="Snake_toxin-like_sf"/>
</dbReference>
<name>A0A8R1DK69_CAEJA</name>
<evidence type="ECO:0000313" key="3">
    <source>
        <dbReference type="EnsemblMetazoa" id="CJA05044.1"/>
    </source>
</evidence>
<feature type="region of interest" description="Disordered" evidence="1">
    <location>
        <begin position="109"/>
        <end position="187"/>
    </location>
</feature>
<feature type="compositionally biased region" description="Low complexity" evidence="1">
    <location>
        <begin position="113"/>
        <end position="123"/>
    </location>
</feature>
<dbReference type="OMA" id="GTQTINC"/>
<protein>
    <recommendedName>
        <fullName evidence="5">Activin types I and II receptor domain-containing protein</fullName>
    </recommendedName>
</protein>
<reference evidence="3" key="2">
    <citation type="submission" date="2022-06" db="UniProtKB">
        <authorList>
            <consortium name="EnsemblMetazoa"/>
        </authorList>
    </citation>
    <scope>IDENTIFICATION</scope>
    <source>
        <strain evidence="3">DF5081</strain>
    </source>
</reference>
<evidence type="ECO:0000256" key="2">
    <source>
        <dbReference type="SAM" id="SignalP"/>
    </source>
</evidence>
<dbReference type="PANTHER" id="PTHR21749">
    <property type="entry name" value="PRION-LIKE- Q/N-RICH -DOMAIN-BEARING PROTEIN PROTEIN 24"/>
    <property type="match status" value="1"/>
</dbReference>
<dbReference type="EnsemblMetazoa" id="CJA05044.1">
    <property type="protein sequence ID" value="CJA05044.1"/>
    <property type="gene ID" value="WBGene00124248"/>
</dbReference>
<feature type="compositionally biased region" description="Polar residues" evidence="1">
    <location>
        <begin position="168"/>
        <end position="177"/>
    </location>
</feature>
<evidence type="ECO:0008006" key="5">
    <source>
        <dbReference type="Google" id="ProtNLM"/>
    </source>
</evidence>
<evidence type="ECO:0000313" key="4">
    <source>
        <dbReference type="Proteomes" id="UP000005237"/>
    </source>
</evidence>
<proteinExistence type="predicted"/>
<evidence type="ECO:0000256" key="1">
    <source>
        <dbReference type="SAM" id="MobiDB-lite"/>
    </source>
</evidence>
<keyword evidence="4" id="KW-1185">Reference proteome</keyword>
<dbReference type="AlphaFoldDB" id="A0A8R1DK69"/>
<keyword evidence="2" id="KW-0732">Signal</keyword>
<dbReference type="Gene3D" id="2.10.60.10">
    <property type="entry name" value="CD59"/>
    <property type="match status" value="1"/>
</dbReference>
<accession>A0A8R1DK69</accession>
<feature type="chain" id="PRO_5035735007" description="Activin types I and II receptor domain-containing protein" evidence="2">
    <location>
        <begin position="25"/>
        <end position="206"/>
    </location>
</feature>
<feature type="signal peptide" evidence="2">
    <location>
        <begin position="1"/>
        <end position="24"/>
    </location>
</feature>
<dbReference type="PANTHER" id="PTHR21749:SF8">
    <property type="entry name" value="ACTIVIN_RECP DOMAIN-CONTAINING PROTEIN"/>
    <property type="match status" value="1"/>
</dbReference>
<sequence length="206" mass="22397">MLTTSFSAIFTIIFLVTVRQEVDAIQCHTGLKFIKGTSVGTATVNCENSAAYCYNMTASTAALIEVTKAGCSMWRCMFAQNKCIGTTFQNIPISLCCCNTPLCNAGGEGGGNQEQIQSQNSGGWNAEPDHSRTNLRKEEVQSRFDSVELDDDHHQHDGSSRAARFVTPSDSVDTLESASEPPLEDLKNGNFTEVLDCDEEVDIPLI</sequence>
<organism evidence="3 4">
    <name type="scientific">Caenorhabditis japonica</name>
    <dbReference type="NCBI Taxonomy" id="281687"/>
    <lineage>
        <taxon>Eukaryota</taxon>
        <taxon>Metazoa</taxon>
        <taxon>Ecdysozoa</taxon>
        <taxon>Nematoda</taxon>
        <taxon>Chromadorea</taxon>
        <taxon>Rhabditida</taxon>
        <taxon>Rhabditina</taxon>
        <taxon>Rhabditomorpha</taxon>
        <taxon>Rhabditoidea</taxon>
        <taxon>Rhabditidae</taxon>
        <taxon>Peloderinae</taxon>
        <taxon>Caenorhabditis</taxon>
    </lineage>
</organism>
<dbReference type="SUPFAM" id="SSF57302">
    <property type="entry name" value="Snake toxin-like"/>
    <property type="match status" value="1"/>
</dbReference>
<reference evidence="4" key="1">
    <citation type="submission" date="2010-08" db="EMBL/GenBank/DDBJ databases">
        <authorList>
            <consortium name="Caenorhabditis japonica Sequencing Consortium"/>
            <person name="Wilson R.K."/>
        </authorList>
    </citation>
    <scope>NUCLEOTIDE SEQUENCE [LARGE SCALE GENOMIC DNA]</scope>
    <source>
        <strain evidence="4">DF5081</strain>
    </source>
</reference>